<reference evidence="2 3" key="1">
    <citation type="submission" date="2018-01" db="EMBL/GenBank/DDBJ databases">
        <title>Bacillus asahii Genome sequencing and assembly.</title>
        <authorList>
            <person name="Jiang H."/>
            <person name="Feng Y."/>
            <person name="Zhao F."/>
            <person name="Lin X."/>
        </authorList>
    </citation>
    <scope>NUCLEOTIDE SEQUENCE [LARGE SCALE GENOMIC DNA]</scope>
    <source>
        <strain evidence="2 3">OM18</strain>
    </source>
</reference>
<dbReference type="KEGG" id="pasa:BAOM_3054"/>
<protein>
    <submittedName>
        <fullName evidence="2">Uncharacterized protein</fullName>
    </submittedName>
</protein>
<keyword evidence="1" id="KW-0472">Membrane</keyword>
<gene>
    <name evidence="2" type="ORF">BAOM_3054</name>
</gene>
<accession>A0A3T0KTS0</accession>
<evidence type="ECO:0000313" key="2">
    <source>
        <dbReference type="EMBL" id="AZV43663.1"/>
    </source>
</evidence>
<name>A0A3T0KTS0_9BACI</name>
<dbReference type="AlphaFoldDB" id="A0A3T0KTS0"/>
<sequence length="37" mass="4466">MKTYIKGFFAEYTWFLVGVVFVWGLSLLYSSNLQDRW</sequence>
<dbReference type="Proteomes" id="UP000283095">
    <property type="component" value="Chromosome"/>
</dbReference>
<proteinExistence type="predicted"/>
<dbReference type="EMBL" id="CP026095">
    <property type="protein sequence ID" value="AZV43663.1"/>
    <property type="molecule type" value="Genomic_DNA"/>
</dbReference>
<keyword evidence="1" id="KW-0812">Transmembrane</keyword>
<organism evidence="2 3">
    <name type="scientific">Peribacillus asahii</name>
    <dbReference type="NCBI Taxonomy" id="228899"/>
    <lineage>
        <taxon>Bacteria</taxon>
        <taxon>Bacillati</taxon>
        <taxon>Bacillota</taxon>
        <taxon>Bacilli</taxon>
        <taxon>Bacillales</taxon>
        <taxon>Bacillaceae</taxon>
        <taxon>Peribacillus</taxon>
    </lineage>
</organism>
<feature type="transmembrane region" description="Helical" evidence="1">
    <location>
        <begin position="12"/>
        <end position="31"/>
    </location>
</feature>
<keyword evidence="1" id="KW-1133">Transmembrane helix</keyword>
<evidence type="ECO:0000256" key="1">
    <source>
        <dbReference type="SAM" id="Phobius"/>
    </source>
</evidence>
<evidence type="ECO:0000313" key="3">
    <source>
        <dbReference type="Proteomes" id="UP000283095"/>
    </source>
</evidence>